<name>A0ABQ3IA63_9BACT</name>
<accession>A0ABQ3IA63</accession>
<protein>
    <recommendedName>
        <fullName evidence="1">Secretion system C-terminal sorting domain-containing protein</fullName>
    </recommendedName>
</protein>
<dbReference type="NCBIfam" id="TIGR04183">
    <property type="entry name" value="Por_Secre_tail"/>
    <property type="match status" value="1"/>
</dbReference>
<sequence>MAQAQGVFVSAGSGQWRDRNTWTLVSGSDANGRPDGDDQVTIQSGHTITISNNEDCNVLILQSGTINYSGNRTLTINSSVTATGTFTLSGFNTNHVFDNLGSLTVNSGATLNIGALTFQTAGATSVNGTISVSGSSRTRTFGAVTVNSAGSFLNAGSGSTWTIGGNLTVNNGGTATFNGSSNTFNFSGNVQNNSGGSMTMNASSGTYNFAGNLVNNGTFTNTAYGTQFNFNSASGSISGSGLISLFQANFNSPSNYTNTGNLQIRDGMAGTGAFTNGAGAQLELQNGGPFAVTTFNAAATGNTITYTGYGNPTAFSGNYYNLVLNKSSGNLSFGSSLTVGNDLTIQSGILQVNAVTLNIGNNVNISGGELTPDNASAVVNIGGNMNLSAGEYDHNNGDVNVTGAITVTGGDFFLNGASSTIDAGSVSLQNVSLTLSQGTWTTTGDFNVGSGANVTANGAAISVGGAFNLNAGAANFTGGSLSGNSLYVASGRELFINSVNLAMTGAAVLDGTMTFNSSTGTKSVGSVLVNSGGNWNVTQPLNITISGNITNNGTFTGDPGYGSSVYTLTSSSGTIGGSNPLTIRDIVINSPASYTNTGQLTVSNTLTGSGSFINGTGATFTYSGNNSSGSNFTITNFTASATGNTVVWAGTTHSQQWRTTTSTANDYYNVVVNLGTGDYQRLNLVADVRVNGVLTITEGDPVLGNFDLELATGASITGGSSSNWIRQNGSGVVRKYYSGFGDDLSLPIGDNNNYSPIGSFVVHSATLGANPYVEFSVTDAAHPNRSTSNTAQGGDDDGTAAADYISRYWTLTGNDMTAPNFSASYTYIDGDVVGTESNLVATLYRQPIGSSFMDWAQKGTVNAVNNTATINNGDNWGVLYAMDNNMQRLPVELVEFKAKAVNRQVKLYWTTSSEVDNSYFEIQRSKTGYDFKAIGTVDGQGSSGTPVHYQFTDQSPGFGHVFYRLKQVDFNGASDYSEVVGVDVVNHEGQPMSVKVYPNPAPSGSHVKLLVEEGATLEPGAQLLLINLWGQVVWEYTVASESIEELDLPQMASGTYVLRIASKNRQMTKRLVVR</sequence>
<evidence type="ECO:0000313" key="3">
    <source>
        <dbReference type="Proteomes" id="UP000658258"/>
    </source>
</evidence>
<proteinExistence type="predicted"/>
<keyword evidence="3" id="KW-1185">Reference proteome</keyword>
<evidence type="ECO:0000259" key="1">
    <source>
        <dbReference type="Pfam" id="PF18962"/>
    </source>
</evidence>
<dbReference type="InterPro" id="IPR026444">
    <property type="entry name" value="Secre_tail"/>
</dbReference>
<feature type="domain" description="Secretion system C-terminal sorting" evidence="1">
    <location>
        <begin position="996"/>
        <end position="1073"/>
    </location>
</feature>
<organism evidence="2 3">
    <name type="scientific">Roseivirga thermotolerans</name>
    <dbReference type="NCBI Taxonomy" id="1758176"/>
    <lineage>
        <taxon>Bacteria</taxon>
        <taxon>Pseudomonadati</taxon>
        <taxon>Bacteroidota</taxon>
        <taxon>Cytophagia</taxon>
        <taxon>Cytophagales</taxon>
        <taxon>Roseivirgaceae</taxon>
        <taxon>Roseivirga</taxon>
    </lineage>
</organism>
<evidence type="ECO:0000313" key="2">
    <source>
        <dbReference type="EMBL" id="GHE71874.1"/>
    </source>
</evidence>
<gene>
    <name evidence="2" type="ORF">GCM10011340_30000</name>
</gene>
<dbReference type="Gene3D" id="2.60.40.10">
    <property type="entry name" value="Immunoglobulins"/>
    <property type="match status" value="1"/>
</dbReference>
<dbReference type="InterPro" id="IPR013783">
    <property type="entry name" value="Ig-like_fold"/>
</dbReference>
<dbReference type="Pfam" id="PF18962">
    <property type="entry name" value="Por_Secre_tail"/>
    <property type="match status" value="1"/>
</dbReference>
<dbReference type="EMBL" id="BNAG01000004">
    <property type="protein sequence ID" value="GHE71874.1"/>
    <property type="molecule type" value="Genomic_DNA"/>
</dbReference>
<reference evidence="3" key="1">
    <citation type="journal article" date="2019" name="Int. J. Syst. Evol. Microbiol.">
        <title>The Global Catalogue of Microorganisms (GCM) 10K type strain sequencing project: providing services to taxonomists for standard genome sequencing and annotation.</title>
        <authorList>
            <consortium name="The Broad Institute Genomics Platform"/>
            <consortium name="The Broad Institute Genome Sequencing Center for Infectious Disease"/>
            <person name="Wu L."/>
            <person name="Ma J."/>
        </authorList>
    </citation>
    <scope>NUCLEOTIDE SEQUENCE [LARGE SCALE GENOMIC DNA]</scope>
    <source>
        <strain evidence="3">CGMCC 1.15111</strain>
    </source>
</reference>
<comment type="caution">
    <text evidence="2">The sequence shown here is derived from an EMBL/GenBank/DDBJ whole genome shotgun (WGS) entry which is preliminary data.</text>
</comment>
<dbReference type="Proteomes" id="UP000658258">
    <property type="component" value="Unassembled WGS sequence"/>
</dbReference>